<organism evidence="2 3">
    <name type="scientific">Lentithecium fluviatile CBS 122367</name>
    <dbReference type="NCBI Taxonomy" id="1168545"/>
    <lineage>
        <taxon>Eukaryota</taxon>
        <taxon>Fungi</taxon>
        <taxon>Dikarya</taxon>
        <taxon>Ascomycota</taxon>
        <taxon>Pezizomycotina</taxon>
        <taxon>Dothideomycetes</taxon>
        <taxon>Pleosporomycetidae</taxon>
        <taxon>Pleosporales</taxon>
        <taxon>Massarineae</taxon>
        <taxon>Lentitheciaceae</taxon>
        <taxon>Lentithecium</taxon>
    </lineage>
</organism>
<gene>
    <name evidence="2" type="ORF">K458DRAFT_397641</name>
</gene>
<dbReference type="AlphaFoldDB" id="A0A6G1ICJ8"/>
<feature type="region of interest" description="Disordered" evidence="1">
    <location>
        <begin position="76"/>
        <end position="110"/>
    </location>
</feature>
<sequence>MFARLPGLDGVLVCRHHGHAVYGLDEHMKRHHNMPAAERRAQLALYKDAALLPLAEVPLLEPYGRLIDELEPAQDGFTCSSSSSSSGGGGGGGGGTGTCGFASTSRGRKY</sequence>
<name>A0A6G1ICJ8_9PLEO</name>
<feature type="compositionally biased region" description="Low complexity" evidence="1">
    <location>
        <begin position="76"/>
        <end position="85"/>
    </location>
</feature>
<dbReference type="EMBL" id="MU005649">
    <property type="protein sequence ID" value="KAF2675760.1"/>
    <property type="molecule type" value="Genomic_DNA"/>
</dbReference>
<feature type="compositionally biased region" description="Gly residues" evidence="1">
    <location>
        <begin position="86"/>
        <end position="98"/>
    </location>
</feature>
<keyword evidence="3" id="KW-1185">Reference proteome</keyword>
<proteinExistence type="predicted"/>
<evidence type="ECO:0000256" key="1">
    <source>
        <dbReference type="SAM" id="MobiDB-lite"/>
    </source>
</evidence>
<reference evidence="2" key="1">
    <citation type="journal article" date="2020" name="Stud. Mycol.">
        <title>101 Dothideomycetes genomes: a test case for predicting lifestyles and emergence of pathogens.</title>
        <authorList>
            <person name="Haridas S."/>
            <person name="Albert R."/>
            <person name="Binder M."/>
            <person name="Bloem J."/>
            <person name="Labutti K."/>
            <person name="Salamov A."/>
            <person name="Andreopoulos B."/>
            <person name="Baker S."/>
            <person name="Barry K."/>
            <person name="Bills G."/>
            <person name="Bluhm B."/>
            <person name="Cannon C."/>
            <person name="Castanera R."/>
            <person name="Culley D."/>
            <person name="Daum C."/>
            <person name="Ezra D."/>
            <person name="Gonzalez J."/>
            <person name="Henrissat B."/>
            <person name="Kuo A."/>
            <person name="Liang C."/>
            <person name="Lipzen A."/>
            <person name="Lutzoni F."/>
            <person name="Magnuson J."/>
            <person name="Mondo S."/>
            <person name="Nolan M."/>
            <person name="Ohm R."/>
            <person name="Pangilinan J."/>
            <person name="Park H.-J."/>
            <person name="Ramirez L."/>
            <person name="Alfaro M."/>
            <person name="Sun H."/>
            <person name="Tritt A."/>
            <person name="Yoshinaga Y."/>
            <person name="Zwiers L.-H."/>
            <person name="Turgeon B."/>
            <person name="Goodwin S."/>
            <person name="Spatafora J."/>
            <person name="Crous P."/>
            <person name="Grigoriev I."/>
        </authorList>
    </citation>
    <scope>NUCLEOTIDE SEQUENCE</scope>
    <source>
        <strain evidence="2">CBS 122367</strain>
    </source>
</reference>
<accession>A0A6G1ICJ8</accession>
<evidence type="ECO:0000313" key="2">
    <source>
        <dbReference type="EMBL" id="KAF2675760.1"/>
    </source>
</evidence>
<dbReference type="Proteomes" id="UP000799291">
    <property type="component" value="Unassembled WGS sequence"/>
</dbReference>
<evidence type="ECO:0000313" key="3">
    <source>
        <dbReference type="Proteomes" id="UP000799291"/>
    </source>
</evidence>
<feature type="compositionally biased region" description="Low complexity" evidence="1">
    <location>
        <begin position="99"/>
        <end position="110"/>
    </location>
</feature>
<protein>
    <submittedName>
        <fullName evidence="2">Uncharacterized protein</fullName>
    </submittedName>
</protein>